<dbReference type="InParanoid" id="A0A2H3D9P8"/>
<evidence type="ECO:0000313" key="1">
    <source>
        <dbReference type="EMBL" id="PBK85003.1"/>
    </source>
</evidence>
<keyword evidence="2" id="KW-1185">Reference proteome</keyword>
<reference evidence="2" key="1">
    <citation type="journal article" date="2017" name="Nat. Ecol. Evol.">
        <title>Genome expansion and lineage-specific genetic innovations in the forest pathogenic fungi Armillaria.</title>
        <authorList>
            <person name="Sipos G."/>
            <person name="Prasanna A.N."/>
            <person name="Walter M.C."/>
            <person name="O'Connor E."/>
            <person name="Balint B."/>
            <person name="Krizsan K."/>
            <person name="Kiss B."/>
            <person name="Hess J."/>
            <person name="Varga T."/>
            <person name="Slot J."/>
            <person name="Riley R."/>
            <person name="Boka B."/>
            <person name="Rigling D."/>
            <person name="Barry K."/>
            <person name="Lee J."/>
            <person name="Mihaltcheva S."/>
            <person name="LaButti K."/>
            <person name="Lipzen A."/>
            <person name="Waldron R."/>
            <person name="Moloney N.M."/>
            <person name="Sperisen C."/>
            <person name="Kredics L."/>
            <person name="Vagvoelgyi C."/>
            <person name="Patrignani A."/>
            <person name="Fitzpatrick D."/>
            <person name="Nagy I."/>
            <person name="Doyle S."/>
            <person name="Anderson J.B."/>
            <person name="Grigoriev I.V."/>
            <person name="Gueldener U."/>
            <person name="Muensterkoetter M."/>
            <person name="Nagy L.G."/>
        </authorList>
    </citation>
    <scope>NUCLEOTIDE SEQUENCE [LARGE SCALE GENOMIC DNA]</scope>
    <source>
        <strain evidence="2">Ar21-2</strain>
    </source>
</reference>
<protein>
    <submittedName>
        <fullName evidence="1">Uncharacterized protein</fullName>
    </submittedName>
</protein>
<dbReference type="OrthoDB" id="5418601at2759"/>
<name>A0A2H3D9P8_ARMGA</name>
<dbReference type="AlphaFoldDB" id="A0A2H3D9P8"/>
<proteinExistence type="predicted"/>
<gene>
    <name evidence="1" type="ORF">ARMGADRAFT_1087911</name>
</gene>
<evidence type="ECO:0000313" key="2">
    <source>
        <dbReference type="Proteomes" id="UP000217790"/>
    </source>
</evidence>
<dbReference type="STRING" id="47427.A0A2H3D9P8"/>
<organism evidence="1 2">
    <name type="scientific">Armillaria gallica</name>
    <name type="common">Bulbous honey fungus</name>
    <name type="synonym">Armillaria bulbosa</name>
    <dbReference type="NCBI Taxonomy" id="47427"/>
    <lineage>
        <taxon>Eukaryota</taxon>
        <taxon>Fungi</taxon>
        <taxon>Dikarya</taxon>
        <taxon>Basidiomycota</taxon>
        <taxon>Agaricomycotina</taxon>
        <taxon>Agaricomycetes</taxon>
        <taxon>Agaricomycetidae</taxon>
        <taxon>Agaricales</taxon>
        <taxon>Marasmiineae</taxon>
        <taxon>Physalacriaceae</taxon>
        <taxon>Armillaria</taxon>
    </lineage>
</organism>
<dbReference type="Proteomes" id="UP000217790">
    <property type="component" value="Unassembled WGS sequence"/>
</dbReference>
<sequence>MCHHPFSKGNRRYLPHKKDLLLGPTRFLCTQDLRDLVAINKVFLSPLGTHKGFLGQWTQGHLTKRYINTLLLQSTGRYINCIRATLYRACEYFVAENYDLTTAYAQLCRYPYNSDEKRRQDLIEHRKIKNAPPRRLWDLHANRVVPYWVAIKFPWAMSHPWVDEKDVKRVMTPINGYEWPVPIPKDADLDLIRIEMPNLGAEYV</sequence>
<dbReference type="EMBL" id="KZ293694">
    <property type="protein sequence ID" value="PBK85003.1"/>
    <property type="molecule type" value="Genomic_DNA"/>
</dbReference>
<accession>A0A2H3D9P8</accession>